<reference evidence="5 6" key="1">
    <citation type="submission" date="2019-10" db="EMBL/GenBank/DDBJ databases">
        <title>Whole genome shotgun sequence of Acrocarpospora corrugata NBRC 13972.</title>
        <authorList>
            <person name="Ichikawa N."/>
            <person name="Kimura A."/>
            <person name="Kitahashi Y."/>
            <person name="Komaki H."/>
            <person name="Oguchi A."/>
        </authorList>
    </citation>
    <scope>NUCLEOTIDE SEQUENCE [LARGE SCALE GENOMIC DNA]</scope>
    <source>
        <strain evidence="5 6">NBRC 13972</strain>
    </source>
</reference>
<organism evidence="5 6">
    <name type="scientific">Acrocarpospora corrugata</name>
    <dbReference type="NCBI Taxonomy" id="35763"/>
    <lineage>
        <taxon>Bacteria</taxon>
        <taxon>Bacillati</taxon>
        <taxon>Actinomycetota</taxon>
        <taxon>Actinomycetes</taxon>
        <taxon>Streptosporangiales</taxon>
        <taxon>Streptosporangiaceae</taxon>
        <taxon>Acrocarpospora</taxon>
    </lineage>
</organism>
<evidence type="ECO:0000313" key="6">
    <source>
        <dbReference type="Proteomes" id="UP000334990"/>
    </source>
</evidence>
<name>A0A5M3VTE5_9ACTN</name>
<dbReference type="Pfam" id="PF04472">
    <property type="entry name" value="SepF"/>
    <property type="match status" value="1"/>
</dbReference>
<dbReference type="GO" id="GO:0000917">
    <property type="term" value="P:division septum assembly"/>
    <property type="evidence" value="ECO:0007669"/>
    <property type="project" value="UniProtKB-KW"/>
</dbReference>
<keyword evidence="6" id="KW-1185">Reference proteome</keyword>
<protein>
    <recommendedName>
        <fullName evidence="7">Cell division protein SepF</fullName>
    </recommendedName>
</protein>
<comment type="caution">
    <text evidence="5">The sequence shown here is derived from an EMBL/GenBank/DDBJ whole genome shotgun (WGS) entry which is preliminary data.</text>
</comment>
<gene>
    <name evidence="5" type="ORF">Acor_19190</name>
</gene>
<evidence type="ECO:0000256" key="4">
    <source>
        <dbReference type="ARBA" id="ARBA00044936"/>
    </source>
</evidence>
<dbReference type="Proteomes" id="UP000334990">
    <property type="component" value="Unassembled WGS sequence"/>
</dbReference>
<dbReference type="InterPro" id="IPR038594">
    <property type="entry name" value="SepF-like_sf"/>
</dbReference>
<dbReference type="AlphaFoldDB" id="A0A5M3VTE5"/>
<comment type="function">
    <text evidence="4">Cell division protein that is part of the divisome complex and is recruited early to the Z-ring. Probably stimulates Z-ring formation, perhaps through the cross-linking of FtsZ protofilaments. Its function overlaps with FtsA.</text>
</comment>
<sequence>MRIPPPVEPDLRDIPRILLLRGTYGHVLFVAQHASHTNHEVRQNRLWSPAPAGVDTDAMVKTLCPKDYSEAVYVGHFFRTGVPVVMDLTGLPDSDAKQFVDFAAGLVFGRGGDMDRLSPKVFLLMPRGMSNRPSAP</sequence>
<evidence type="ECO:0008006" key="7">
    <source>
        <dbReference type="Google" id="ProtNLM"/>
    </source>
</evidence>
<dbReference type="Gene3D" id="3.30.110.150">
    <property type="entry name" value="SepF-like protein"/>
    <property type="match status" value="1"/>
</dbReference>
<evidence type="ECO:0000256" key="1">
    <source>
        <dbReference type="ARBA" id="ARBA00022618"/>
    </source>
</evidence>
<dbReference type="OrthoDB" id="3393519at2"/>
<dbReference type="PANTHER" id="PTHR35798:SF1">
    <property type="entry name" value="CELL DIVISION PROTEIN SEPF"/>
    <property type="match status" value="1"/>
</dbReference>
<dbReference type="InterPro" id="IPR007561">
    <property type="entry name" value="Cell_div_SepF/SepF-rel"/>
</dbReference>
<evidence type="ECO:0000256" key="2">
    <source>
        <dbReference type="ARBA" id="ARBA00023210"/>
    </source>
</evidence>
<accession>A0A5M3VTE5</accession>
<evidence type="ECO:0000256" key="3">
    <source>
        <dbReference type="ARBA" id="ARBA00023306"/>
    </source>
</evidence>
<proteinExistence type="predicted"/>
<keyword evidence="3" id="KW-0131">Cell cycle</keyword>
<keyword evidence="2" id="KW-0717">Septation</keyword>
<evidence type="ECO:0000313" key="5">
    <source>
        <dbReference type="EMBL" id="GER99855.1"/>
    </source>
</evidence>
<dbReference type="EMBL" id="BLAD01000041">
    <property type="protein sequence ID" value="GER99855.1"/>
    <property type="molecule type" value="Genomic_DNA"/>
</dbReference>
<dbReference type="PANTHER" id="PTHR35798">
    <property type="entry name" value="CELL DIVISION PROTEIN SEPF"/>
    <property type="match status" value="1"/>
</dbReference>
<keyword evidence="1" id="KW-0132">Cell division</keyword>
<dbReference type="InterPro" id="IPR023052">
    <property type="entry name" value="Cell_div_SepF"/>
</dbReference>